<gene>
    <name evidence="2" type="ORF">ACFSW8_07235</name>
</gene>
<dbReference type="SUPFAM" id="SSF52540">
    <property type="entry name" value="P-loop containing nucleoside triphosphate hydrolases"/>
    <property type="match status" value="1"/>
</dbReference>
<dbReference type="Proteomes" id="UP001597389">
    <property type="component" value="Unassembled WGS sequence"/>
</dbReference>
<dbReference type="InterPro" id="IPR027417">
    <property type="entry name" value="P-loop_NTPase"/>
</dbReference>
<evidence type="ECO:0000256" key="1">
    <source>
        <dbReference type="PROSITE-ProRule" id="PRU00339"/>
    </source>
</evidence>
<evidence type="ECO:0000313" key="3">
    <source>
        <dbReference type="Proteomes" id="UP001597389"/>
    </source>
</evidence>
<reference evidence="3" key="1">
    <citation type="journal article" date="2019" name="Int. J. Syst. Evol. Microbiol.">
        <title>The Global Catalogue of Microorganisms (GCM) 10K type strain sequencing project: providing services to taxonomists for standard genome sequencing and annotation.</title>
        <authorList>
            <consortium name="The Broad Institute Genomics Platform"/>
            <consortium name="The Broad Institute Genome Sequencing Center for Infectious Disease"/>
            <person name="Wu L."/>
            <person name="Ma J."/>
        </authorList>
    </citation>
    <scope>NUCLEOTIDE SEQUENCE [LARGE SCALE GENOMIC DNA]</scope>
    <source>
        <strain evidence="3">CCUG 57942</strain>
    </source>
</reference>
<dbReference type="SUPFAM" id="SSF48452">
    <property type="entry name" value="TPR-like"/>
    <property type="match status" value="1"/>
</dbReference>
<dbReference type="RefSeq" id="WP_377090906.1">
    <property type="nucleotide sequence ID" value="NZ_JBHSJL010000014.1"/>
</dbReference>
<keyword evidence="3" id="KW-1185">Reference proteome</keyword>
<dbReference type="InterPro" id="IPR011990">
    <property type="entry name" value="TPR-like_helical_dom_sf"/>
</dbReference>
<keyword evidence="1" id="KW-0802">TPR repeat</keyword>
<dbReference type="Gene3D" id="3.40.50.300">
    <property type="entry name" value="P-loop containing nucleotide triphosphate hydrolases"/>
    <property type="match status" value="1"/>
</dbReference>
<name>A0ABW4Z9Z3_9BACT</name>
<evidence type="ECO:0000313" key="2">
    <source>
        <dbReference type="EMBL" id="MFD2158684.1"/>
    </source>
</evidence>
<dbReference type="EMBL" id="JBHUJB010000031">
    <property type="protein sequence ID" value="MFD2158684.1"/>
    <property type="molecule type" value="Genomic_DNA"/>
</dbReference>
<dbReference type="Pfam" id="PF13469">
    <property type="entry name" value="Sulfotransfer_3"/>
    <property type="match status" value="1"/>
</dbReference>
<proteinExistence type="predicted"/>
<organism evidence="2 3">
    <name type="scientific">Rubritalea tangerina</name>
    <dbReference type="NCBI Taxonomy" id="430798"/>
    <lineage>
        <taxon>Bacteria</taxon>
        <taxon>Pseudomonadati</taxon>
        <taxon>Verrucomicrobiota</taxon>
        <taxon>Verrucomicrobiia</taxon>
        <taxon>Verrucomicrobiales</taxon>
        <taxon>Rubritaleaceae</taxon>
        <taxon>Rubritalea</taxon>
    </lineage>
</organism>
<dbReference type="PROSITE" id="PS50005">
    <property type="entry name" value="TPR"/>
    <property type="match status" value="1"/>
</dbReference>
<accession>A0ABW4Z9Z3</accession>
<sequence length="503" mass="55939">MQGCEQWIVQGIQAREAQLYQKALECFEQAARLDPDDAAILLELARGQIEAGYIASGRDSITRLAGAGIEDTDFQVALAELWILVGETDRALDCYEWVHRHRVGAGDGELEGMLLLERVFDAERIRAWNERVQRSDIGREQRWFCAAIVAKSLGNVDEAIRLYERVWGAGNGGNLLIESGYRLARLYAKVGRLDEAMGVLGKCKGWEAKDIAFKHVSRTVTERRKFDSELMHALPDGWFEDRRPVEGADNVMVFGHPRSGTSLITQRLSQLSGAAWVDEPTLFEAMGQRWMEGRSLDDGGKSMASLLAGASGDEALEFNDAYCAQLRGYREGENRVWIDKNPGLTGSLASVHRLLPGVAWMTVLRDPRDVAMSCYFQRFGATHLGWSCLSPEGALAAVTHTMGMWTKVEEQLKGTARVLVRYEDFVAHEGAELRRILEELAWEAPGGGEQEREVELNLSPSFEDIHVATYQSACGRWREAGETFSIDGGSGRQVLESLGYSAD</sequence>
<comment type="caution">
    <text evidence="2">The sequence shown here is derived from an EMBL/GenBank/DDBJ whole genome shotgun (WGS) entry which is preliminary data.</text>
</comment>
<protein>
    <submittedName>
        <fullName evidence="2">Tetratricopeptide repeat-containing sulfotransferase family protein</fullName>
    </submittedName>
</protein>
<feature type="repeat" description="TPR" evidence="1">
    <location>
        <begin position="4"/>
        <end position="37"/>
    </location>
</feature>
<dbReference type="Gene3D" id="1.25.40.10">
    <property type="entry name" value="Tetratricopeptide repeat domain"/>
    <property type="match status" value="1"/>
</dbReference>
<dbReference type="InterPro" id="IPR019734">
    <property type="entry name" value="TPR_rpt"/>
</dbReference>